<dbReference type="EMBL" id="JARBHB010000003">
    <property type="protein sequence ID" value="KAJ8888935.1"/>
    <property type="molecule type" value="Genomic_DNA"/>
</dbReference>
<organism evidence="1 2">
    <name type="scientific">Dryococelus australis</name>
    <dbReference type="NCBI Taxonomy" id="614101"/>
    <lineage>
        <taxon>Eukaryota</taxon>
        <taxon>Metazoa</taxon>
        <taxon>Ecdysozoa</taxon>
        <taxon>Arthropoda</taxon>
        <taxon>Hexapoda</taxon>
        <taxon>Insecta</taxon>
        <taxon>Pterygota</taxon>
        <taxon>Neoptera</taxon>
        <taxon>Polyneoptera</taxon>
        <taxon>Phasmatodea</taxon>
        <taxon>Verophasmatodea</taxon>
        <taxon>Anareolatae</taxon>
        <taxon>Phasmatidae</taxon>
        <taxon>Eurycanthinae</taxon>
        <taxon>Dryococelus</taxon>
    </lineage>
</organism>
<protein>
    <submittedName>
        <fullName evidence="1">Uncharacterized protein</fullName>
    </submittedName>
</protein>
<evidence type="ECO:0000313" key="2">
    <source>
        <dbReference type="Proteomes" id="UP001159363"/>
    </source>
</evidence>
<evidence type="ECO:0000313" key="1">
    <source>
        <dbReference type="EMBL" id="KAJ8888935.1"/>
    </source>
</evidence>
<comment type="caution">
    <text evidence="1">The sequence shown here is derived from an EMBL/GenBank/DDBJ whole genome shotgun (WGS) entry which is preliminary data.</text>
</comment>
<sequence length="139" mass="15503">MPATVKVVDILEKVAGVCSATTYEHVELRESCKTRDKNCALRLQDWLKLHNPFETGSPSLASSAVNCDSARDTRINAMRAMFGKSFSGITLKRKYVLTTLSKATKGIQVREHFVDVNSTQLFHRTLCMVRSSTQHSSPL</sequence>
<keyword evidence="2" id="KW-1185">Reference proteome</keyword>
<gene>
    <name evidence="1" type="ORF">PR048_008429</name>
</gene>
<name>A0ABQ9HX60_9NEOP</name>
<reference evidence="1 2" key="1">
    <citation type="submission" date="2023-02" db="EMBL/GenBank/DDBJ databases">
        <title>LHISI_Scaffold_Assembly.</title>
        <authorList>
            <person name="Stuart O.P."/>
            <person name="Cleave R."/>
            <person name="Magrath M.J.L."/>
            <person name="Mikheyev A.S."/>
        </authorList>
    </citation>
    <scope>NUCLEOTIDE SEQUENCE [LARGE SCALE GENOMIC DNA]</scope>
    <source>
        <strain evidence="1">Daus_M_001</strain>
        <tissue evidence="1">Leg muscle</tissue>
    </source>
</reference>
<accession>A0ABQ9HX60</accession>
<dbReference type="Proteomes" id="UP001159363">
    <property type="component" value="Chromosome 3"/>
</dbReference>
<proteinExistence type="predicted"/>